<dbReference type="AlphaFoldDB" id="B3RXS6"/>
<keyword evidence="6" id="KW-0564">Palmitate</keyword>
<dbReference type="PANTHER" id="PTHR22883:SF43">
    <property type="entry name" value="PALMITOYLTRANSFERASE APP"/>
    <property type="match status" value="1"/>
</dbReference>
<evidence type="ECO:0000256" key="6">
    <source>
        <dbReference type="ARBA" id="ARBA00023139"/>
    </source>
</evidence>
<keyword evidence="7" id="KW-0449">Lipoprotein</keyword>
<evidence type="ECO:0000256" key="8">
    <source>
        <dbReference type="ARBA" id="ARBA00023315"/>
    </source>
</evidence>
<dbReference type="PANTHER" id="PTHR22883">
    <property type="entry name" value="ZINC FINGER DHHC DOMAIN CONTAINING PROTEIN"/>
    <property type="match status" value="1"/>
</dbReference>
<keyword evidence="8 10" id="KW-0012">Acyltransferase</keyword>
<dbReference type="GO" id="GO:0005794">
    <property type="term" value="C:Golgi apparatus"/>
    <property type="evidence" value="ECO:0000318"/>
    <property type="project" value="GO_Central"/>
</dbReference>
<comment type="similarity">
    <text evidence="10">Belongs to the DHHC palmitoyltransferase family.</text>
</comment>
<reference evidence="12 13" key="1">
    <citation type="journal article" date="2008" name="Nature">
        <title>The Trichoplax genome and the nature of placozoans.</title>
        <authorList>
            <person name="Srivastava M."/>
            <person name="Begovic E."/>
            <person name="Chapman J."/>
            <person name="Putnam N.H."/>
            <person name="Hellsten U."/>
            <person name="Kawashima T."/>
            <person name="Kuo A."/>
            <person name="Mitros T."/>
            <person name="Salamov A."/>
            <person name="Carpenter M.L."/>
            <person name="Signorovitch A.Y."/>
            <person name="Moreno M.A."/>
            <person name="Kamm K."/>
            <person name="Grimwood J."/>
            <person name="Schmutz J."/>
            <person name="Shapiro H."/>
            <person name="Grigoriev I.V."/>
            <person name="Buss L.W."/>
            <person name="Schierwater B."/>
            <person name="Dellaporta S.L."/>
            <person name="Rokhsar D.S."/>
        </authorList>
    </citation>
    <scope>NUCLEOTIDE SEQUENCE [LARGE SCALE GENOMIC DNA]</scope>
    <source>
        <strain evidence="12 13">Grell-BS-1999</strain>
    </source>
</reference>
<keyword evidence="13" id="KW-1185">Reference proteome</keyword>
<dbReference type="PhylomeDB" id="B3RXS6"/>
<dbReference type="eggNOG" id="KOG1311">
    <property type="taxonomic scope" value="Eukaryota"/>
</dbReference>
<feature type="transmembrane region" description="Helical" evidence="10">
    <location>
        <begin position="65"/>
        <end position="83"/>
    </location>
</feature>
<sequence length="327" mass="36421">MTRYTAVMVQRKWEIFPGRNRFCLNGRLMTGRDIGLVSFTGSLIVVCCCLFIAFDGVYLSHKLSIAVPIIGAILFLFTLTCLLRTTFTDPGIIPRATASEIAYLERMFIVDPTNGDGPTAYRPPPRVKEITVNGVPVKLKYCYSCKIFRPPRASHCSFCDNCVENFDHHCPWVGNCVGKRNYRYFFHFCLSVSVLCIYILGFSITNLVLIQTVIIFLTRRTVFNGIVSFLALWSVVGLSGFHSYLIYNGQTTNEQASFCIKGSWAARRGEATSNPYSHGSALENFLAVSCGPFPPSLIDVRGTVGPEDEEALALHKRATAMPYQVGL</sequence>
<dbReference type="GO" id="GO:0019706">
    <property type="term" value="F:protein-cysteine S-palmitoyltransferase activity"/>
    <property type="evidence" value="ECO:0000318"/>
    <property type="project" value="GO_Central"/>
</dbReference>
<evidence type="ECO:0000313" key="13">
    <source>
        <dbReference type="Proteomes" id="UP000009022"/>
    </source>
</evidence>
<organism evidence="12 13">
    <name type="scientific">Trichoplax adhaerens</name>
    <name type="common">Trichoplax reptans</name>
    <dbReference type="NCBI Taxonomy" id="10228"/>
    <lineage>
        <taxon>Eukaryota</taxon>
        <taxon>Metazoa</taxon>
        <taxon>Placozoa</taxon>
        <taxon>Uniplacotomia</taxon>
        <taxon>Trichoplacea</taxon>
        <taxon>Trichoplacidae</taxon>
        <taxon>Trichoplax</taxon>
    </lineage>
</organism>
<dbReference type="InterPro" id="IPR001594">
    <property type="entry name" value="Palmitoyltrfase_DHHC"/>
</dbReference>
<keyword evidence="3 10" id="KW-0812">Transmembrane</keyword>
<keyword evidence="2 10" id="KW-0808">Transferase</keyword>
<evidence type="ECO:0000256" key="1">
    <source>
        <dbReference type="ARBA" id="ARBA00004127"/>
    </source>
</evidence>
<dbReference type="EMBL" id="DS985245">
    <property type="protein sequence ID" value="EDV24909.1"/>
    <property type="molecule type" value="Genomic_DNA"/>
</dbReference>
<dbReference type="Pfam" id="PF01529">
    <property type="entry name" value="DHHC"/>
    <property type="match status" value="1"/>
</dbReference>
<evidence type="ECO:0000256" key="2">
    <source>
        <dbReference type="ARBA" id="ARBA00022679"/>
    </source>
</evidence>
<dbReference type="OrthoDB" id="4096362at2759"/>
<accession>B3RXS6</accession>
<feature type="transmembrane region" description="Helical" evidence="10">
    <location>
        <begin position="223"/>
        <end position="247"/>
    </location>
</feature>
<dbReference type="RefSeq" id="XP_002112799.1">
    <property type="nucleotide sequence ID" value="XM_002112763.1"/>
</dbReference>
<name>B3RXS6_TRIAD</name>
<dbReference type="FunCoup" id="B3RXS6">
    <property type="interactions" value="1040"/>
</dbReference>
<dbReference type="HOGENOM" id="CLU_018741_3_1_1"/>
<dbReference type="GO" id="GO:0006612">
    <property type="term" value="P:protein targeting to membrane"/>
    <property type="evidence" value="ECO:0000318"/>
    <property type="project" value="GO_Central"/>
</dbReference>
<evidence type="ECO:0000256" key="3">
    <source>
        <dbReference type="ARBA" id="ARBA00022692"/>
    </source>
</evidence>
<comment type="domain">
    <text evidence="10">The DHHC domain is required for palmitoyltransferase activity.</text>
</comment>
<dbReference type="GO" id="GO:0005783">
    <property type="term" value="C:endoplasmic reticulum"/>
    <property type="evidence" value="ECO:0000318"/>
    <property type="project" value="GO_Central"/>
</dbReference>
<dbReference type="CTD" id="6754012"/>
<evidence type="ECO:0000256" key="10">
    <source>
        <dbReference type="RuleBase" id="RU079119"/>
    </source>
</evidence>
<dbReference type="EC" id="2.3.1.225" evidence="10"/>
<dbReference type="InterPro" id="IPR039859">
    <property type="entry name" value="PFA4/ZDH16/20/ERF2-like"/>
</dbReference>
<dbReference type="OMA" id="NDAHMCT"/>
<evidence type="ECO:0000256" key="5">
    <source>
        <dbReference type="ARBA" id="ARBA00023136"/>
    </source>
</evidence>
<evidence type="ECO:0000256" key="7">
    <source>
        <dbReference type="ARBA" id="ARBA00023288"/>
    </source>
</evidence>
<proteinExistence type="inferred from homology"/>
<keyword evidence="5 10" id="KW-0472">Membrane</keyword>
<keyword evidence="4 10" id="KW-1133">Transmembrane helix</keyword>
<feature type="transmembrane region" description="Helical" evidence="10">
    <location>
        <begin position="184"/>
        <end position="217"/>
    </location>
</feature>
<evidence type="ECO:0000313" key="12">
    <source>
        <dbReference type="EMBL" id="EDV24909.1"/>
    </source>
</evidence>
<feature type="domain" description="Palmitoyltransferase DHHC" evidence="11">
    <location>
        <begin position="139"/>
        <end position="256"/>
    </location>
</feature>
<dbReference type="GeneID" id="6754012"/>
<protein>
    <recommendedName>
        <fullName evidence="10">Palmitoyltransferase</fullName>
        <ecNumber evidence="10">2.3.1.225</ecNumber>
    </recommendedName>
</protein>
<gene>
    <name evidence="12" type="ORF">TRIADDRAFT_25925</name>
</gene>
<dbReference type="KEGG" id="tad:TRIADDRAFT_25925"/>
<dbReference type="PROSITE" id="PS50216">
    <property type="entry name" value="DHHC"/>
    <property type="match status" value="1"/>
</dbReference>
<evidence type="ECO:0000256" key="4">
    <source>
        <dbReference type="ARBA" id="ARBA00022989"/>
    </source>
</evidence>
<dbReference type="InParanoid" id="B3RXS6"/>
<comment type="subcellular location">
    <subcellularLocation>
        <location evidence="1">Endomembrane system</location>
        <topology evidence="1">Multi-pass membrane protein</topology>
    </subcellularLocation>
</comment>
<feature type="transmembrane region" description="Helical" evidence="10">
    <location>
        <begin position="34"/>
        <end position="53"/>
    </location>
</feature>
<evidence type="ECO:0000259" key="11">
    <source>
        <dbReference type="Pfam" id="PF01529"/>
    </source>
</evidence>
<comment type="catalytic activity">
    <reaction evidence="9 10">
        <text>L-cysteinyl-[protein] + hexadecanoyl-CoA = S-hexadecanoyl-L-cysteinyl-[protein] + CoA</text>
        <dbReference type="Rhea" id="RHEA:36683"/>
        <dbReference type="Rhea" id="RHEA-COMP:10131"/>
        <dbReference type="Rhea" id="RHEA-COMP:11032"/>
        <dbReference type="ChEBI" id="CHEBI:29950"/>
        <dbReference type="ChEBI" id="CHEBI:57287"/>
        <dbReference type="ChEBI" id="CHEBI:57379"/>
        <dbReference type="ChEBI" id="CHEBI:74151"/>
        <dbReference type="EC" id="2.3.1.225"/>
    </reaction>
</comment>
<dbReference type="STRING" id="10228.B3RXS6"/>
<evidence type="ECO:0000256" key="9">
    <source>
        <dbReference type="ARBA" id="ARBA00048048"/>
    </source>
</evidence>
<dbReference type="Proteomes" id="UP000009022">
    <property type="component" value="Unassembled WGS sequence"/>
</dbReference>